<feature type="region of interest" description="Disordered" evidence="1">
    <location>
        <begin position="46"/>
        <end position="129"/>
    </location>
</feature>
<evidence type="ECO:0000313" key="2">
    <source>
        <dbReference type="EMBL" id="CEJ93345.1"/>
    </source>
</evidence>
<sequence length="355" mass="37113">MAADSDPPRPATADVTVQGAAAADFETEHLARFEFSEQGTKILMVEWSPDHLPQRNGTAATTTTEPDAEPPSSASSTVGSKTPTPKSPTDIPDLPLNSSKDASGWEVSWPGKSTVLPARDSSSTSPAEPPKRRIYFLLSPDAQIPPTVTISRAGYPSVTLKPLPAIFPEGFDVEPGSRGVLHTLWAKKRASELEAEMEAELRANSEGVGLQMAIAERDWIVENFLKPAASAIFQRVPMTPRSPIGGRLGEKLKGLKLGTSPADLIPSPTANTFTVNAPSRTLSPTGTDMAVSSFAAMSRGSAAAPMSLNAVAATGKVDAAAGGGAPGIDTDDDGLFALPMSPRSPDMIRSPFSAL</sequence>
<dbReference type="STRING" id="1531966.A0A0A1TP45"/>
<dbReference type="OrthoDB" id="5344482at2759"/>
<evidence type="ECO:0000313" key="3">
    <source>
        <dbReference type="Proteomes" id="UP000039046"/>
    </source>
</evidence>
<reference evidence="2 3" key="1">
    <citation type="journal article" date="2015" name="Genome Announc.">
        <title>Draft Genome Sequence and Gene Annotation of the Entomopathogenic Fungus Verticillium hemipterigenum.</title>
        <authorList>
            <person name="Horn F."/>
            <person name="Habel A."/>
            <person name="Scharf D.H."/>
            <person name="Dworschak J."/>
            <person name="Brakhage A.A."/>
            <person name="Guthke R."/>
            <person name="Hertweck C."/>
            <person name="Linde J."/>
        </authorList>
    </citation>
    <scope>NUCLEOTIDE SEQUENCE [LARGE SCALE GENOMIC DNA]</scope>
</reference>
<dbReference type="HOGENOM" id="CLU_043294_0_0_1"/>
<protein>
    <submittedName>
        <fullName evidence="2">Uncharacterized protein</fullName>
    </submittedName>
</protein>
<evidence type="ECO:0000256" key="1">
    <source>
        <dbReference type="SAM" id="MobiDB-lite"/>
    </source>
</evidence>
<accession>A0A0A1TP45</accession>
<dbReference type="Proteomes" id="UP000039046">
    <property type="component" value="Unassembled WGS sequence"/>
</dbReference>
<gene>
    <name evidence="2" type="ORF">VHEMI08938</name>
</gene>
<name>A0A0A1TP45_9HYPO</name>
<dbReference type="AlphaFoldDB" id="A0A0A1TP45"/>
<proteinExistence type="predicted"/>
<keyword evidence="3" id="KW-1185">Reference proteome</keyword>
<organism evidence="2 3">
    <name type="scientific">[Torrubiella] hemipterigena</name>
    <dbReference type="NCBI Taxonomy" id="1531966"/>
    <lineage>
        <taxon>Eukaryota</taxon>
        <taxon>Fungi</taxon>
        <taxon>Dikarya</taxon>
        <taxon>Ascomycota</taxon>
        <taxon>Pezizomycotina</taxon>
        <taxon>Sordariomycetes</taxon>
        <taxon>Hypocreomycetidae</taxon>
        <taxon>Hypocreales</taxon>
        <taxon>Clavicipitaceae</taxon>
        <taxon>Clavicipitaceae incertae sedis</taxon>
        <taxon>'Torrubiella' clade</taxon>
    </lineage>
</organism>
<feature type="compositionally biased region" description="Low complexity" evidence="1">
    <location>
        <begin position="58"/>
        <end position="76"/>
    </location>
</feature>
<dbReference type="EMBL" id="CDHN01000005">
    <property type="protein sequence ID" value="CEJ93345.1"/>
    <property type="molecule type" value="Genomic_DNA"/>
</dbReference>